<dbReference type="InterPro" id="IPR011876">
    <property type="entry name" value="IsopentenylPP_isomerase_typ1"/>
</dbReference>
<dbReference type="GO" id="GO:0009240">
    <property type="term" value="P:isopentenyl diphosphate biosynthetic process"/>
    <property type="evidence" value="ECO:0007669"/>
    <property type="project" value="TreeGrafter"/>
</dbReference>
<feature type="domain" description="Nudix hydrolase" evidence="12">
    <location>
        <begin position="71"/>
        <end position="216"/>
    </location>
</feature>
<gene>
    <name evidence="13" type="primary">AlNc14C391G11290</name>
    <name evidence="13" type="ORF">ALNC14_127300</name>
</gene>
<comment type="similarity">
    <text evidence="3">Belongs to the IPP isomerase type 1 family.</text>
</comment>
<protein>
    <recommendedName>
        <fullName evidence="4">isopentenyl-diphosphate Delta-isomerase</fullName>
        <ecNumber evidence="4">5.3.3.2</ecNumber>
    </recommendedName>
</protein>
<dbReference type="AlphaFoldDB" id="F0WYM7"/>
<keyword evidence="6" id="KW-0479">Metal-binding</keyword>
<organism evidence="13">
    <name type="scientific">Albugo laibachii Nc14</name>
    <dbReference type="NCBI Taxonomy" id="890382"/>
    <lineage>
        <taxon>Eukaryota</taxon>
        <taxon>Sar</taxon>
        <taxon>Stramenopiles</taxon>
        <taxon>Oomycota</taxon>
        <taxon>Peronosporomycetes</taxon>
        <taxon>Albuginales</taxon>
        <taxon>Albuginaceae</taxon>
        <taxon>Albugo</taxon>
    </lineage>
</organism>
<evidence type="ECO:0000256" key="6">
    <source>
        <dbReference type="ARBA" id="ARBA00022723"/>
    </source>
</evidence>
<dbReference type="EMBL" id="FR824434">
    <property type="protein sequence ID" value="CCA26586.1"/>
    <property type="molecule type" value="Genomic_DNA"/>
</dbReference>
<keyword evidence="10" id="KW-0414">Isoprene biosynthesis</keyword>
<keyword evidence="5" id="KW-0444">Lipid biosynthesis</keyword>
<evidence type="ECO:0000256" key="3">
    <source>
        <dbReference type="ARBA" id="ARBA00007579"/>
    </source>
</evidence>
<dbReference type="NCBIfam" id="TIGR02150">
    <property type="entry name" value="IPP_isom_1"/>
    <property type="match status" value="1"/>
</dbReference>
<evidence type="ECO:0000256" key="10">
    <source>
        <dbReference type="ARBA" id="ARBA00023229"/>
    </source>
</evidence>
<evidence type="ECO:0000256" key="7">
    <source>
        <dbReference type="ARBA" id="ARBA00022842"/>
    </source>
</evidence>
<dbReference type="FunFam" id="3.90.79.10:FF:000012">
    <property type="entry name" value="Isopentenyl-diphosphate Delta-isomerase 1"/>
    <property type="match status" value="1"/>
</dbReference>
<reference evidence="13" key="1">
    <citation type="journal article" date="2011" name="PLoS Biol.">
        <title>Gene gain and loss during evolution of obligate parasitism in the white rust pathogen of Arabidopsis thaliana.</title>
        <authorList>
            <person name="Kemen E."/>
            <person name="Gardiner A."/>
            <person name="Schultz-Larsen T."/>
            <person name="Kemen A.C."/>
            <person name="Balmuth A.L."/>
            <person name="Robert-Seilaniantz A."/>
            <person name="Bailey K."/>
            <person name="Holub E."/>
            <person name="Studholme D.J."/>
            <person name="Maclean D."/>
            <person name="Jones J.D."/>
        </authorList>
    </citation>
    <scope>NUCLEOTIDE SEQUENCE</scope>
</reference>
<accession>F0WYM7</accession>
<dbReference type="SUPFAM" id="SSF55811">
    <property type="entry name" value="Nudix"/>
    <property type="match status" value="1"/>
</dbReference>
<dbReference type="GO" id="GO:0006694">
    <property type="term" value="P:steroid biosynthetic process"/>
    <property type="evidence" value="ECO:0007669"/>
    <property type="project" value="UniProtKB-KW"/>
</dbReference>
<dbReference type="PIRSF" id="PIRSF018427">
    <property type="entry name" value="Isopntndiph_ism"/>
    <property type="match status" value="1"/>
</dbReference>
<dbReference type="NCBIfam" id="NF002995">
    <property type="entry name" value="PRK03759.1"/>
    <property type="match status" value="1"/>
</dbReference>
<proteinExistence type="inferred from homology"/>
<dbReference type="CDD" id="cd02885">
    <property type="entry name" value="NUDIX_IPP_Isomerase"/>
    <property type="match status" value="1"/>
</dbReference>
<sequence length="246" mass="28563">MFRRMLSLSRAFSSSTTLRAANMERLSFEKVVGNADMTQVRLMKERCIQVDEKDRVVGPVSKKYAHWHDGILHRAFSVFLFNSKNELLMQKRSQEKITFPNYWANTCCSHPLYGEEEMQDGIGVKKAAIRKLEHELGIPLTTFDVNSFQYVASVLYKASSDENWTEFEMDHILLARGDVNIQVNPNEVAEYAYLSRKALDALLKKEDRLLSPWFRLIARSQLPSWWDNLDTLLDKGEANPMVYDMR</sequence>
<evidence type="ECO:0000256" key="5">
    <source>
        <dbReference type="ARBA" id="ARBA00022516"/>
    </source>
</evidence>
<dbReference type="GO" id="GO:0004452">
    <property type="term" value="F:isopentenyl-diphosphate delta-isomerase activity"/>
    <property type="evidence" value="ECO:0007669"/>
    <property type="project" value="UniProtKB-EC"/>
</dbReference>
<dbReference type="HOGENOM" id="CLU_060552_0_1_1"/>
<dbReference type="GO" id="GO:0046872">
    <property type="term" value="F:metal ion binding"/>
    <property type="evidence" value="ECO:0007669"/>
    <property type="project" value="UniProtKB-KW"/>
</dbReference>
<evidence type="ECO:0000256" key="11">
    <source>
        <dbReference type="ARBA" id="ARBA00023235"/>
    </source>
</evidence>
<evidence type="ECO:0000259" key="12">
    <source>
        <dbReference type="PROSITE" id="PS51462"/>
    </source>
</evidence>
<dbReference type="UniPathway" id="UPA00059">
    <property type="reaction ID" value="UER00104"/>
</dbReference>
<evidence type="ECO:0000256" key="9">
    <source>
        <dbReference type="ARBA" id="ARBA00023098"/>
    </source>
</evidence>
<evidence type="ECO:0000256" key="8">
    <source>
        <dbReference type="ARBA" id="ARBA00022955"/>
    </source>
</evidence>
<reference evidence="13" key="2">
    <citation type="submission" date="2011-02" db="EMBL/GenBank/DDBJ databases">
        <authorList>
            <person name="MacLean D."/>
        </authorList>
    </citation>
    <scope>NUCLEOTIDE SEQUENCE</scope>
</reference>
<dbReference type="GO" id="GO:0050992">
    <property type="term" value="P:dimethylallyl diphosphate biosynthetic process"/>
    <property type="evidence" value="ECO:0007669"/>
    <property type="project" value="UniProtKB-UniPathway"/>
</dbReference>
<dbReference type="PROSITE" id="PS51462">
    <property type="entry name" value="NUDIX"/>
    <property type="match status" value="1"/>
</dbReference>
<evidence type="ECO:0000313" key="13">
    <source>
        <dbReference type="EMBL" id="CCA26586.1"/>
    </source>
</evidence>
<dbReference type="EC" id="5.3.3.2" evidence="4"/>
<evidence type="ECO:0000256" key="4">
    <source>
        <dbReference type="ARBA" id="ARBA00012057"/>
    </source>
</evidence>
<dbReference type="PANTHER" id="PTHR10885">
    <property type="entry name" value="ISOPENTENYL-DIPHOSPHATE DELTA-ISOMERASE"/>
    <property type="match status" value="1"/>
</dbReference>
<dbReference type="PANTHER" id="PTHR10885:SF0">
    <property type="entry name" value="ISOPENTENYL-DIPHOSPHATE DELTA-ISOMERASE"/>
    <property type="match status" value="1"/>
</dbReference>
<evidence type="ECO:0000256" key="2">
    <source>
        <dbReference type="ARBA" id="ARBA00004826"/>
    </source>
</evidence>
<keyword evidence="9" id="KW-0443">Lipid metabolism</keyword>
<comment type="cofactor">
    <cofactor evidence="1">
        <name>Mg(2+)</name>
        <dbReference type="ChEBI" id="CHEBI:18420"/>
    </cofactor>
</comment>
<keyword evidence="11 13" id="KW-0413">Isomerase</keyword>
<keyword evidence="8" id="KW-0752">Steroid biosynthesis</keyword>
<keyword evidence="7" id="KW-0460">Magnesium</keyword>
<dbReference type="GO" id="GO:0005737">
    <property type="term" value="C:cytoplasm"/>
    <property type="evidence" value="ECO:0007669"/>
    <property type="project" value="TreeGrafter"/>
</dbReference>
<dbReference type="InterPro" id="IPR015797">
    <property type="entry name" value="NUDIX_hydrolase-like_dom_sf"/>
</dbReference>
<evidence type="ECO:0000256" key="1">
    <source>
        <dbReference type="ARBA" id="ARBA00001946"/>
    </source>
</evidence>
<dbReference type="Pfam" id="PF00293">
    <property type="entry name" value="NUDIX"/>
    <property type="match status" value="1"/>
</dbReference>
<name>F0WYM7_9STRA</name>
<comment type="pathway">
    <text evidence="2">Isoprenoid biosynthesis; dimethylallyl diphosphate biosynthesis; dimethylallyl diphosphate from isopentenyl diphosphate: step 1/1.</text>
</comment>
<dbReference type="InterPro" id="IPR000086">
    <property type="entry name" value="NUDIX_hydrolase_dom"/>
</dbReference>
<dbReference type="Gene3D" id="3.90.79.10">
    <property type="entry name" value="Nucleoside Triphosphate Pyrophosphohydrolase"/>
    <property type="match status" value="1"/>
</dbReference>